<organism evidence="2">
    <name type="scientific">Lysobacter firmicutimachus</name>
    <dbReference type="NCBI Taxonomy" id="1792846"/>
    <lineage>
        <taxon>Bacteria</taxon>
        <taxon>Pseudomonadati</taxon>
        <taxon>Pseudomonadota</taxon>
        <taxon>Gammaproteobacteria</taxon>
        <taxon>Lysobacterales</taxon>
        <taxon>Lysobacteraceae</taxon>
        <taxon>Lysobacter</taxon>
    </lineage>
</organism>
<evidence type="ECO:0000256" key="1">
    <source>
        <dbReference type="SAM" id="Phobius"/>
    </source>
</evidence>
<accession>A0AAU8MSK5</accession>
<feature type="transmembrane region" description="Helical" evidence="1">
    <location>
        <begin position="6"/>
        <end position="29"/>
    </location>
</feature>
<name>A0AAU8MSK5_9GAMM</name>
<evidence type="ECO:0008006" key="3">
    <source>
        <dbReference type="Google" id="ProtNLM"/>
    </source>
</evidence>
<dbReference type="AlphaFoldDB" id="A0AAU8MSK5"/>
<dbReference type="RefSeq" id="WP_363796729.1">
    <property type="nucleotide sequence ID" value="NZ_CP159925.1"/>
</dbReference>
<feature type="transmembrane region" description="Helical" evidence="1">
    <location>
        <begin position="55"/>
        <end position="79"/>
    </location>
</feature>
<protein>
    <recommendedName>
        <fullName evidence="3">Cytochrome c assembly protein domain-containing protein</fullName>
    </recommendedName>
</protein>
<feature type="transmembrane region" description="Helical" evidence="1">
    <location>
        <begin position="242"/>
        <end position="260"/>
    </location>
</feature>
<keyword evidence="1" id="KW-0812">Transmembrane</keyword>
<feature type="transmembrane region" description="Helical" evidence="1">
    <location>
        <begin position="135"/>
        <end position="154"/>
    </location>
</feature>
<sequence length="307" mass="32384">MLGSAIVALAGGVLLVGPVLLALAGVLRLRGAASASAARDAVAPPWNRRLSLNSALLYTLAFNLTFFVQELFLVLPKALTPGLRPTLFHNNHAWQGEHPLAALFQGSGAVATVVVASLCAWRLRRPRGGTGSRLFLIWMAYCGWLMALPQVAIGALSDGSDLGMAMRYLQWGPAARLCAAALALAAIPFAALSLLRPLLALADAPERIAGPAARTRFVFQCATLPALLGTALTVPFRMPREWIEVALLPAWVALFGLVWIQAGAWRVQGVRAGGAAMRPGSTLGLALAAAGLLLVFQLLLRPGIAFY</sequence>
<feature type="transmembrane region" description="Helical" evidence="1">
    <location>
        <begin position="217"/>
        <end position="236"/>
    </location>
</feature>
<reference evidence="2" key="1">
    <citation type="submission" date="2024-06" db="EMBL/GenBank/DDBJ databases">
        <authorList>
            <person name="Li S."/>
        </authorList>
    </citation>
    <scope>NUCLEOTIDE SEQUENCE</scope>
    <source>
        <strain evidence="2">SR10</strain>
    </source>
</reference>
<evidence type="ECO:0000313" key="2">
    <source>
        <dbReference type="EMBL" id="XCO73828.1"/>
    </source>
</evidence>
<feature type="transmembrane region" description="Helical" evidence="1">
    <location>
        <begin position="174"/>
        <end position="196"/>
    </location>
</feature>
<dbReference type="EMBL" id="CP159925">
    <property type="protein sequence ID" value="XCO73828.1"/>
    <property type="molecule type" value="Genomic_DNA"/>
</dbReference>
<keyword evidence="1" id="KW-0472">Membrane</keyword>
<feature type="transmembrane region" description="Helical" evidence="1">
    <location>
        <begin position="99"/>
        <end position="123"/>
    </location>
</feature>
<proteinExistence type="predicted"/>
<gene>
    <name evidence="2" type="ORF">ABU614_15720</name>
</gene>
<keyword evidence="1" id="KW-1133">Transmembrane helix</keyword>
<feature type="transmembrane region" description="Helical" evidence="1">
    <location>
        <begin position="281"/>
        <end position="300"/>
    </location>
</feature>